<dbReference type="PRINTS" id="PR00705">
    <property type="entry name" value="PAPAIN"/>
</dbReference>
<accession>A0A8S3YMB0</accession>
<dbReference type="SMART" id="SM00645">
    <property type="entry name" value="Pept_C1"/>
    <property type="match status" value="1"/>
</dbReference>
<dbReference type="InterPro" id="IPR013128">
    <property type="entry name" value="Peptidase_C1A"/>
</dbReference>
<evidence type="ECO:0000256" key="3">
    <source>
        <dbReference type="ARBA" id="ARBA00022729"/>
    </source>
</evidence>
<evidence type="ECO:0000259" key="11">
    <source>
        <dbReference type="SMART" id="SM00645"/>
    </source>
</evidence>
<keyword evidence="5" id="KW-0788">Thiol protease</keyword>
<dbReference type="InterPro" id="IPR012599">
    <property type="entry name" value="Propeptide_C1A"/>
</dbReference>
<dbReference type="OrthoDB" id="640249at2759"/>
<keyword evidence="3 10" id="KW-0732">Signal</keyword>
<evidence type="ECO:0000256" key="8">
    <source>
        <dbReference type="ARBA" id="ARBA00055576"/>
    </source>
</evidence>
<dbReference type="PROSITE" id="PS00639">
    <property type="entry name" value="THIOL_PROTEASE_HIS"/>
    <property type="match status" value="1"/>
</dbReference>
<keyword evidence="7" id="KW-1015">Disulfide bond</keyword>
<keyword evidence="13" id="KW-1185">Reference proteome</keyword>
<dbReference type="InterPro" id="IPR000169">
    <property type="entry name" value="Pept_cys_AS"/>
</dbReference>
<dbReference type="InterPro" id="IPR000668">
    <property type="entry name" value="Peptidase_C1A_C"/>
</dbReference>
<evidence type="ECO:0000256" key="6">
    <source>
        <dbReference type="ARBA" id="ARBA00023145"/>
    </source>
</evidence>
<proteinExistence type="inferred from homology"/>
<evidence type="ECO:0000256" key="7">
    <source>
        <dbReference type="ARBA" id="ARBA00023157"/>
    </source>
</evidence>
<dbReference type="PANTHER" id="PTHR12411">
    <property type="entry name" value="CYSTEINE PROTEASE FAMILY C1-RELATED"/>
    <property type="match status" value="1"/>
</dbReference>
<evidence type="ECO:0000256" key="4">
    <source>
        <dbReference type="ARBA" id="ARBA00022801"/>
    </source>
</evidence>
<dbReference type="Pfam" id="PF00112">
    <property type="entry name" value="Peptidase_C1"/>
    <property type="match status" value="1"/>
</dbReference>
<evidence type="ECO:0000256" key="10">
    <source>
        <dbReference type="SAM" id="SignalP"/>
    </source>
</evidence>
<dbReference type="GO" id="GO:0004197">
    <property type="term" value="F:cysteine-type endopeptidase activity"/>
    <property type="evidence" value="ECO:0007669"/>
    <property type="project" value="InterPro"/>
</dbReference>
<comment type="function">
    <text evidence="8">Thiol protease. Has a role as a digestive enzyme.</text>
</comment>
<comment type="similarity">
    <text evidence="1">Belongs to the peptidase C1 family.</text>
</comment>
<dbReference type="InterPro" id="IPR025660">
    <property type="entry name" value="Pept_his_AS"/>
</dbReference>
<evidence type="ECO:0000256" key="5">
    <source>
        <dbReference type="ARBA" id="ARBA00022807"/>
    </source>
</evidence>
<dbReference type="FunFam" id="3.90.70.10:FF:000031">
    <property type="entry name" value="Cathepsin B"/>
    <property type="match status" value="1"/>
</dbReference>
<dbReference type="GO" id="GO:0006508">
    <property type="term" value="P:proteolysis"/>
    <property type="evidence" value="ECO:0007669"/>
    <property type="project" value="UniProtKB-KW"/>
</dbReference>
<feature type="domain" description="Peptidase C1A papain C-terminal" evidence="11">
    <location>
        <begin position="84"/>
        <end position="329"/>
    </location>
</feature>
<evidence type="ECO:0000256" key="2">
    <source>
        <dbReference type="ARBA" id="ARBA00022670"/>
    </source>
</evidence>
<keyword evidence="2" id="KW-0645">Protease</keyword>
<dbReference type="EMBL" id="CAJHNH020000528">
    <property type="protein sequence ID" value="CAG5118287.1"/>
    <property type="molecule type" value="Genomic_DNA"/>
</dbReference>
<dbReference type="AlphaFoldDB" id="A0A8S3YMB0"/>
<dbReference type="Pfam" id="PF08127">
    <property type="entry name" value="Propeptide_C1"/>
    <property type="match status" value="1"/>
</dbReference>
<dbReference type="PROSITE" id="PS00640">
    <property type="entry name" value="THIOL_PROTEASE_ASN"/>
    <property type="match status" value="1"/>
</dbReference>
<evidence type="ECO:0000256" key="9">
    <source>
        <dbReference type="ARBA" id="ARBA00073107"/>
    </source>
</evidence>
<evidence type="ECO:0000256" key="1">
    <source>
        <dbReference type="ARBA" id="ARBA00008455"/>
    </source>
</evidence>
<dbReference type="SUPFAM" id="SSF54001">
    <property type="entry name" value="Cysteine proteinases"/>
    <property type="match status" value="1"/>
</dbReference>
<organism evidence="12 13">
    <name type="scientific">Candidula unifasciata</name>
    <dbReference type="NCBI Taxonomy" id="100452"/>
    <lineage>
        <taxon>Eukaryota</taxon>
        <taxon>Metazoa</taxon>
        <taxon>Spiralia</taxon>
        <taxon>Lophotrochozoa</taxon>
        <taxon>Mollusca</taxon>
        <taxon>Gastropoda</taxon>
        <taxon>Heterobranchia</taxon>
        <taxon>Euthyneura</taxon>
        <taxon>Panpulmonata</taxon>
        <taxon>Eupulmonata</taxon>
        <taxon>Stylommatophora</taxon>
        <taxon>Helicina</taxon>
        <taxon>Helicoidea</taxon>
        <taxon>Geomitridae</taxon>
        <taxon>Candidula</taxon>
    </lineage>
</organism>
<name>A0A8S3YMB0_9EUPU</name>
<evidence type="ECO:0000313" key="13">
    <source>
        <dbReference type="Proteomes" id="UP000678393"/>
    </source>
</evidence>
<dbReference type="PROSITE" id="PS00139">
    <property type="entry name" value="THIOL_PROTEASE_CYS"/>
    <property type="match status" value="1"/>
</dbReference>
<keyword evidence="6" id="KW-0865">Zymogen</keyword>
<comment type="caution">
    <text evidence="12">The sequence shown here is derived from an EMBL/GenBank/DDBJ whole genome shotgun (WGS) entry which is preliminary data.</text>
</comment>
<keyword evidence="4" id="KW-0378">Hydrolase</keyword>
<gene>
    <name evidence="12" type="ORF">CUNI_LOCUS3845</name>
</gene>
<evidence type="ECO:0000313" key="12">
    <source>
        <dbReference type="EMBL" id="CAG5118287.1"/>
    </source>
</evidence>
<dbReference type="CDD" id="cd02620">
    <property type="entry name" value="Peptidase_C1A_CathepsinB"/>
    <property type="match status" value="1"/>
</dbReference>
<dbReference type="Proteomes" id="UP000678393">
    <property type="component" value="Unassembled WGS sequence"/>
</dbReference>
<dbReference type="Gene3D" id="3.90.70.10">
    <property type="entry name" value="Cysteine proteinases"/>
    <property type="match status" value="1"/>
</dbReference>
<dbReference type="InterPro" id="IPR038765">
    <property type="entry name" value="Papain-like_cys_pep_sf"/>
</dbReference>
<feature type="signal peptide" evidence="10">
    <location>
        <begin position="1"/>
        <end position="16"/>
    </location>
</feature>
<protein>
    <recommendedName>
        <fullName evidence="9">Cathepsin B-like cysteine proteinase</fullName>
    </recommendedName>
</protein>
<dbReference type="InterPro" id="IPR025661">
    <property type="entry name" value="Pept_asp_AS"/>
</dbReference>
<reference evidence="12" key="1">
    <citation type="submission" date="2021-04" db="EMBL/GenBank/DDBJ databases">
        <authorList>
            <consortium name="Molecular Ecology Group"/>
        </authorList>
    </citation>
    <scope>NUCLEOTIDE SEQUENCE</scope>
</reference>
<feature type="chain" id="PRO_5035897027" description="Cathepsin B-like cysteine proteinase" evidence="10">
    <location>
        <begin position="17"/>
        <end position="332"/>
    </location>
</feature>
<sequence>MEFLVLICVLVALTAANTKQFKPLSDEQITYINSLSGANWKAGRNFYPHELERAKRLLGVNLTEVMEFSRKHLTYKNVQVRDDLPVNFDPRTKWTHCPSLIEIWDQSNCGSCWAFGAVEAITDRICIKGGGQVHISTEDVNDCCTYCGDGCDGGNPARVYLWYKSQGIVTGGQYGSNEGCKPYSLPHCDHHTTGKYPSCKGDAPTPACQLACRSGYNKTYTEDKRKAKSSYSIQSEEQIMQDLVDNGPVTAAFLVYEDFLSYKSGVYKHTAGGVLGGHAVKILGYGVENGEKYWLVANSWNEDWGDKGFFKILKGSNECLIEDYVVAGEPQL</sequence>